<keyword evidence="1" id="KW-0812">Transmembrane</keyword>
<evidence type="ECO:0000313" key="2">
    <source>
        <dbReference type="EMBL" id="PKZ15093.1"/>
    </source>
</evidence>
<dbReference type="Proteomes" id="UP000242263">
    <property type="component" value="Unassembled WGS sequence"/>
</dbReference>
<dbReference type="EMBL" id="PKGU01000003">
    <property type="protein sequence ID" value="PKZ15093.1"/>
    <property type="molecule type" value="Genomic_DNA"/>
</dbReference>
<feature type="transmembrane region" description="Helical" evidence="1">
    <location>
        <begin position="21"/>
        <end position="45"/>
    </location>
</feature>
<dbReference type="AlphaFoldDB" id="A0A2I1M4N1"/>
<reference evidence="2 3" key="1">
    <citation type="submission" date="2017-12" db="EMBL/GenBank/DDBJ databases">
        <title>Phylogenetic diversity of female urinary microbiome.</title>
        <authorList>
            <person name="Thomas-White K."/>
            <person name="Wolfe A.J."/>
        </authorList>
    </citation>
    <scope>NUCLEOTIDE SEQUENCE [LARGE SCALE GENOMIC DNA]</scope>
    <source>
        <strain evidence="2 3">UMB0064</strain>
    </source>
</reference>
<feature type="transmembrane region" description="Helical" evidence="1">
    <location>
        <begin position="51"/>
        <end position="71"/>
    </location>
</feature>
<protein>
    <submittedName>
        <fullName evidence="2">DUF2530 domain-containing protein</fullName>
    </submittedName>
</protein>
<accession>A0A2I1M4N1</accession>
<keyword evidence="1" id="KW-0472">Membrane</keyword>
<sequence>MKITPIFDPEHRKATPQAEQVDLHIIFMVGTALWLCVALACGTLFLWKGVLYHEFILTMWGLGIGVAAMIWETYNRHIYRLLALMQQ</sequence>
<keyword evidence="1" id="KW-1133">Transmembrane helix</keyword>
<organism evidence="2 3">
    <name type="scientific">Alloscardovia omnicolens</name>
    <dbReference type="NCBI Taxonomy" id="419015"/>
    <lineage>
        <taxon>Bacteria</taxon>
        <taxon>Bacillati</taxon>
        <taxon>Actinomycetota</taxon>
        <taxon>Actinomycetes</taxon>
        <taxon>Bifidobacteriales</taxon>
        <taxon>Bifidobacteriaceae</taxon>
        <taxon>Alloscardovia</taxon>
    </lineage>
</organism>
<gene>
    <name evidence="2" type="ORF">CYJ32_06285</name>
</gene>
<dbReference type="GeneID" id="35868750"/>
<dbReference type="RefSeq" id="WP_022856887.1">
    <property type="nucleotide sequence ID" value="NZ_CAMYCS010000007.1"/>
</dbReference>
<evidence type="ECO:0000256" key="1">
    <source>
        <dbReference type="SAM" id="Phobius"/>
    </source>
</evidence>
<comment type="caution">
    <text evidence="2">The sequence shown here is derived from an EMBL/GenBank/DDBJ whole genome shotgun (WGS) entry which is preliminary data.</text>
</comment>
<name>A0A2I1M4N1_9BIFI</name>
<evidence type="ECO:0000313" key="3">
    <source>
        <dbReference type="Proteomes" id="UP000242263"/>
    </source>
</evidence>
<proteinExistence type="predicted"/>